<name>A0A6V7VSV9_MELEN</name>
<comment type="caution">
    <text evidence="2">The sequence shown here is derived from an EMBL/GenBank/DDBJ whole genome shotgun (WGS) entry which is preliminary data.</text>
</comment>
<dbReference type="Pfam" id="PF00651">
    <property type="entry name" value="BTB"/>
    <property type="match status" value="1"/>
</dbReference>
<sequence length="137" mass="16285">MIKSDEFPIDMEKCLHVEDDSLHLYCVVEYIPLFYEKEMELFNDLDKNNKASDMSANNVKKSFTKMFEQETLADFVIKVGDKELKTHRCVLANNSVVFKKMFESNMLEAQTVRKRFRKCKIFSKYLENIRAKYLEKS</sequence>
<reference evidence="2 3" key="1">
    <citation type="submission" date="2020-08" db="EMBL/GenBank/DDBJ databases">
        <authorList>
            <person name="Koutsovoulos G."/>
            <person name="Danchin GJ E."/>
        </authorList>
    </citation>
    <scope>NUCLEOTIDE SEQUENCE [LARGE SCALE GENOMIC DNA]</scope>
</reference>
<protein>
    <recommendedName>
        <fullName evidence="1">BTB domain-containing protein</fullName>
    </recommendedName>
</protein>
<evidence type="ECO:0000313" key="3">
    <source>
        <dbReference type="Proteomes" id="UP000580250"/>
    </source>
</evidence>
<dbReference type="PANTHER" id="PTHR46672">
    <property type="entry name" value="OS08G0495500 PROTEIN-RELATED"/>
    <property type="match status" value="1"/>
</dbReference>
<dbReference type="InterPro" id="IPR044714">
    <property type="entry name" value="AtSIBP1-like"/>
</dbReference>
<dbReference type="SUPFAM" id="SSF54695">
    <property type="entry name" value="POZ domain"/>
    <property type="match status" value="1"/>
</dbReference>
<dbReference type="Gene3D" id="3.30.710.10">
    <property type="entry name" value="Potassium Channel Kv1.1, Chain A"/>
    <property type="match status" value="1"/>
</dbReference>
<organism evidence="2 3">
    <name type="scientific">Meloidogyne enterolobii</name>
    <name type="common">Root-knot nematode worm</name>
    <name type="synonym">Meloidogyne mayaguensis</name>
    <dbReference type="NCBI Taxonomy" id="390850"/>
    <lineage>
        <taxon>Eukaryota</taxon>
        <taxon>Metazoa</taxon>
        <taxon>Ecdysozoa</taxon>
        <taxon>Nematoda</taxon>
        <taxon>Chromadorea</taxon>
        <taxon>Rhabditida</taxon>
        <taxon>Tylenchina</taxon>
        <taxon>Tylenchomorpha</taxon>
        <taxon>Tylenchoidea</taxon>
        <taxon>Meloidogynidae</taxon>
        <taxon>Meloidogyninae</taxon>
        <taxon>Meloidogyne</taxon>
    </lineage>
</organism>
<dbReference type="InterPro" id="IPR011333">
    <property type="entry name" value="SKP1/BTB/POZ_sf"/>
</dbReference>
<evidence type="ECO:0000313" key="2">
    <source>
        <dbReference type="EMBL" id="CAD2178037.1"/>
    </source>
</evidence>
<dbReference type="AlphaFoldDB" id="A0A6V7VSV9"/>
<dbReference type="PANTHER" id="PTHR46672:SF8">
    <property type="entry name" value="BTB DOMAIN-CONTAINING PROTEIN"/>
    <property type="match status" value="1"/>
</dbReference>
<evidence type="ECO:0000259" key="1">
    <source>
        <dbReference type="PROSITE" id="PS50097"/>
    </source>
</evidence>
<dbReference type="CDD" id="cd18186">
    <property type="entry name" value="BTB_POZ_ZBTB_KLHL-like"/>
    <property type="match status" value="1"/>
</dbReference>
<dbReference type="EMBL" id="CAJEWN010000310">
    <property type="protein sequence ID" value="CAD2178037.1"/>
    <property type="molecule type" value="Genomic_DNA"/>
</dbReference>
<dbReference type="Proteomes" id="UP000580250">
    <property type="component" value="Unassembled WGS sequence"/>
</dbReference>
<proteinExistence type="predicted"/>
<dbReference type="InterPro" id="IPR000210">
    <property type="entry name" value="BTB/POZ_dom"/>
</dbReference>
<gene>
    <name evidence="2" type="ORF">MENT_LOCUS29950</name>
</gene>
<accession>A0A6V7VSV9</accession>
<dbReference type="OrthoDB" id="6359816at2759"/>
<feature type="domain" description="BTB" evidence="1">
    <location>
        <begin position="73"/>
        <end position="137"/>
    </location>
</feature>
<dbReference type="PROSITE" id="PS50097">
    <property type="entry name" value="BTB"/>
    <property type="match status" value="1"/>
</dbReference>